<dbReference type="EMBL" id="JAUJQS010000021">
    <property type="protein sequence ID" value="MDN7567856.1"/>
    <property type="molecule type" value="Genomic_DNA"/>
</dbReference>
<sequence>MRQIGSGMMNKITVAPANRGRIQAQGGGIEESEPWADPMPLPCRDGLTKSKALESGLVKKEQKIRKDAFDRARDFMRRCAKNGGVSVTSKSYPVRDDKDRRVDIEVRAGRAFV</sequence>
<dbReference type="AlphaFoldDB" id="A0AAP4VM90"/>
<gene>
    <name evidence="2" type="ORF">QZM56_25430</name>
</gene>
<proteinExistence type="predicted"/>
<comment type="caution">
    <text evidence="2">The sequence shown here is derived from an EMBL/GenBank/DDBJ whole genome shotgun (WGS) entry which is preliminary data.</text>
</comment>
<reference evidence="2" key="1">
    <citation type="submission" date="2023-07" db="EMBL/GenBank/DDBJ databases">
        <title>A collection of bacterial strains from the Burkholderia cepacia Research Laboratory and Repository.</title>
        <authorList>
            <person name="Lipuma J."/>
            <person name="Spilker T."/>
            <person name="Caverly L."/>
        </authorList>
    </citation>
    <scope>NUCLEOTIDE SEQUENCE</scope>
    <source>
        <strain evidence="2">AU44979</strain>
    </source>
</reference>
<dbReference type="Proteomes" id="UP001172109">
    <property type="component" value="Unassembled WGS sequence"/>
</dbReference>
<evidence type="ECO:0000256" key="1">
    <source>
        <dbReference type="SAM" id="MobiDB-lite"/>
    </source>
</evidence>
<feature type="region of interest" description="Disordered" evidence="1">
    <location>
        <begin position="1"/>
        <end position="39"/>
    </location>
</feature>
<protein>
    <submittedName>
        <fullName evidence="2">Uncharacterized protein</fullName>
    </submittedName>
</protein>
<accession>A0AAP4VM90</accession>
<organism evidence="2 3">
    <name type="scientific">Burkholderia contaminans</name>
    <dbReference type="NCBI Taxonomy" id="488447"/>
    <lineage>
        <taxon>Bacteria</taxon>
        <taxon>Pseudomonadati</taxon>
        <taxon>Pseudomonadota</taxon>
        <taxon>Betaproteobacteria</taxon>
        <taxon>Burkholderiales</taxon>
        <taxon>Burkholderiaceae</taxon>
        <taxon>Burkholderia</taxon>
        <taxon>Burkholderia cepacia complex</taxon>
    </lineage>
</organism>
<evidence type="ECO:0000313" key="2">
    <source>
        <dbReference type="EMBL" id="MDN7567856.1"/>
    </source>
</evidence>
<name>A0AAP4VM90_9BURK</name>
<evidence type="ECO:0000313" key="3">
    <source>
        <dbReference type="Proteomes" id="UP001172109"/>
    </source>
</evidence>